<evidence type="ECO:0000256" key="3">
    <source>
        <dbReference type="ARBA" id="ARBA00022989"/>
    </source>
</evidence>
<proteinExistence type="predicted"/>
<sequence>MVEFFTQYSWIIWVALILLFVIVEVATVEFTFLMLAIGSVGGLLTGLFGGPFWLSVVVAAVVSILLLFTVRPPLLRALKRGGDPTLSNVDALLGQRGTVVVPLAGRVDDPALGQVKLANGETWTARLLAPTGEGSIDTGATVVVTAIEGSTAVVVPAERTSS</sequence>
<evidence type="ECO:0000256" key="1">
    <source>
        <dbReference type="ARBA" id="ARBA00004141"/>
    </source>
</evidence>
<dbReference type="Proteomes" id="UP001321486">
    <property type="component" value="Chromosome"/>
</dbReference>
<name>A0ABM8GPZ2_9MICO</name>
<comment type="subcellular location">
    <subcellularLocation>
        <location evidence="1">Membrane</location>
        <topology evidence="1">Multi-pass membrane protein</topology>
    </subcellularLocation>
</comment>
<evidence type="ECO:0000256" key="5">
    <source>
        <dbReference type="SAM" id="Phobius"/>
    </source>
</evidence>
<dbReference type="InterPro" id="IPR052165">
    <property type="entry name" value="Membrane_assoc_protease"/>
</dbReference>
<dbReference type="Gene3D" id="2.40.50.140">
    <property type="entry name" value="Nucleic acid-binding proteins"/>
    <property type="match status" value="1"/>
</dbReference>
<gene>
    <name evidence="7" type="ORF">GCM10025867_27700</name>
</gene>
<dbReference type="EMBL" id="AP027732">
    <property type="protein sequence ID" value="BDZ50529.1"/>
    <property type="molecule type" value="Genomic_DNA"/>
</dbReference>
<evidence type="ECO:0000256" key="4">
    <source>
        <dbReference type="ARBA" id="ARBA00023136"/>
    </source>
</evidence>
<keyword evidence="2 5" id="KW-0812">Transmembrane</keyword>
<evidence type="ECO:0000313" key="8">
    <source>
        <dbReference type="Proteomes" id="UP001321486"/>
    </source>
</evidence>
<dbReference type="PANTHER" id="PTHR33507:SF3">
    <property type="entry name" value="INNER MEMBRANE PROTEIN YBBJ"/>
    <property type="match status" value="1"/>
</dbReference>
<dbReference type="PANTHER" id="PTHR33507">
    <property type="entry name" value="INNER MEMBRANE PROTEIN YBBJ"/>
    <property type="match status" value="1"/>
</dbReference>
<protein>
    <recommendedName>
        <fullName evidence="6">NfeD-like C-terminal domain-containing protein</fullName>
    </recommendedName>
</protein>
<organism evidence="7 8">
    <name type="scientific">Frondihabitans sucicola</name>
    <dbReference type="NCBI Taxonomy" id="1268041"/>
    <lineage>
        <taxon>Bacteria</taxon>
        <taxon>Bacillati</taxon>
        <taxon>Actinomycetota</taxon>
        <taxon>Actinomycetes</taxon>
        <taxon>Micrococcales</taxon>
        <taxon>Microbacteriaceae</taxon>
        <taxon>Frondihabitans</taxon>
    </lineage>
</organism>
<feature type="transmembrane region" description="Helical" evidence="5">
    <location>
        <begin position="12"/>
        <end position="40"/>
    </location>
</feature>
<dbReference type="InterPro" id="IPR002810">
    <property type="entry name" value="NfeD-like_C"/>
</dbReference>
<accession>A0ABM8GPZ2</accession>
<dbReference type="RefSeq" id="WP_286343532.1">
    <property type="nucleotide sequence ID" value="NZ_AP027732.1"/>
</dbReference>
<keyword evidence="3 5" id="KW-1133">Transmembrane helix</keyword>
<evidence type="ECO:0000259" key="6">
    <source>
        <dbReference type="Pfam" id="PF01957"/>
    </source>
</evidence>
<evidence type="ECO:0000313" key="7">
    <source>
        <dbReference type="EMBL" id="BDZ50529.1"/>
    </source>
</evidence>
<feature type="domain" description="NfeD-like C-terminal" evidence="6">
    <location>
        <begin position="89"/>
        <end position="156"/>
    </location>
</feature>
<dbReference type="InterPro" id="IPR012340">
    <property type="entry name" value="NA-bd_OB-fold"/>
</dbReference>
<feature type="transmembrane region" description="Helical" evidence="5">
    <location>
        <begin position="52"/>
        <end position="70"/>
    </location>
</feature>
<keyword evidence="4 5" id="KW-0472">Membrane</keyword>
<reference evidence="8" key="1">
    <citation type="journal article" date="2019" name="Int. J. Syst. Evol. Microbiol.">
        <title>The Global Catalogue of Microorganisms (GCM) 10K type strain sequencing project: providing services to taxonomists for standard genome sequencing and annotation.</title>
        <authorList>
            <consortium name="The Broad Institute Genomics Platform"/>
            <consortium name="The Broad Institute Genome Sequencing Center for Infectious Disease"/>
            <person name="Wu L."/>
            <person name="Ma J."/>
        </authorList>
    </citation>
    <scope>NUCLEOTIDE SEQUENCE [LARGE SCALE GENOMIC DNA]</scope>
    <source>
        <strain evidence="8">NBRC 108728</strain>
    </source>
</reference>
<keyword evidence="8" id="KW-1185">Reference proteome</keyword>
<dbReference type="Pfam" id="PF01957">
    <property type="entry name" value="NfeD"/>
    <property type="match status" value="1"/>
</dbReference>
<evidence type="ECO:0000256" key="2">
    <source>
        <dbReference type="ARBA" id="ARBA00022692"/>
    </source>
</evidence>